<dbReference type="Proteomes" id="UP000033966">
    <property type="component" value="Unassembled WGS sequence"/>
</dbReference>
<evidence type="ECO:0000313" key="1">
    <source>
        <dbReference type="EMBL" id="KKT90087.1"/>
    </source>
</evidence>
<name>A0A0G1NAI9_9BACT</name>
<protein>
    <submittedName>
        <fullName evidence="1">Uncharacterized protein</fullName>
    </submittedName>
</protein>
<accession>A0A0G1NAI9</accession>
<evidence type="ECO:0000313" key="2">
    <source>
        <dbReference type="Proteomes" id="UP000033966"/>
    </source>
</evidence>
<comment type="caution">
    <text evidence="1">The sequence shown here is derived from an EMBL/GenBank/DDBJ whole genome shotgun (WGS) entry which is preliminary data.</text>
</comment>
<feature type="non-terminal residue" evidence="1">
    <location>
        <position position="202"/>
    </location>
</feature>
<dbReference type="SUPFAM" id="SSF89550">
    <property type="entry name" value="PHP domain-like"/>
    <property type="match status" value="1"/>
</dbReference>
<reference evidence="1 2" key="1">
    <citation type="journal article" date="2015" name="Nature">
        <title>rRNA introns, odd ribosomes, and small enigmatic genomes across a large radiation of phyla.</title>
        <authorList>
            <person name="Brown C.T."/>
            <person name="Hug L.A."/>
            <person name="Thomas B.C."/>
            <person name="Sharon I."/>
            <person name="Castelle C.J."/>
            <person name="Singh A."/>
            <person name="Wilkins M.J."/>
            <person name="Williams K.H."/>
            <person name="Banfield J.F."/>
        </authorList>
    </citation>
    <scope>NUCLEOTIDE SEQUENCE [LARGE SCALE GENOMIC DNA]</scope>
</reference>
<dbReference type="Gene3D" id="3.20.20.140">
    <property type="entry name" value="Metal-dependent hydrolases"/>
    <property type="match status" value="1"/>
</dbReference>
<dbReference type="EMBL" id="LCKF01000044">
    <property type="protein sequence ID" value="KKT90087.1"/>
    <property type="molecule type" value="Genomic_DNA"/>
</dbReference>
<organism evidence="1 2">
    <name type="scientific">Candidatus Jorgensenbacteria bacterium GW2011_GWA2_45_13</name>
    <dbReference type="NCBI Taxonomy" id="1618662"/>
    <lineage>
        <taxon>Bacteria</taxon>
        <taxon>Candidatus Joergenseniibacteriota</taxon>
    </lineage>
</organism>
<dbReference type="InterPro" id="IPR016195">
    <property type="entry name" value="Pol/histidinol_Pase-like"/>
</dbReference>
<dbReference type="AlphaFoldDB" id="A0A0G1NAI9"/>
<proteinExistence type="predicted"/>
<gene>
    <name evidence="1" type="ORF">UW92_C0044G0001</name>
</gene>
<sequence>MDGIRELMKYFAGTETRVIPATELTAKYKDNEVHILAYDFDTNAAAEILTEHNEIVRQKKIGEMEASLNLCQKAGLLVANNLAPSEKQPVGLTVALDICANSSNQEFFIKKHGRRFIPEDVYYEYQAPGKACAVERSGVTVQWLVSKFKGVSQDLIIAHPFVSVSVVTKPLNETEIDDLLKIGLTGIEVYHDATSKEQIDLL</sequence>